<evidence type="ECO:0000259" key="9">
    <source>
        <dbReference type="PROSITE" id="PS51192"/>
    </source>
</evidence>
<dbReference type="SUPFAM" id="SSF52540">
    <property type="entry name" value="P-loop containing nucleoside triphosphate hydrolases"/>
    <property type="match status" value="1"/>
</dbReference>
<dbReference type="Pfam" id="PF00270">
    <property type="entry name" value="DEAD"/>
    <property type="match status" value="1"/>
</dbReference>
<keyword evidence="5 7" id="KW-0694">RNA-binding</keyword>
<dbReference type="PANTHER" id="PTHR24031">
    <property type="entry name" value="RNA HELICASE"/>
    <property type="match status" value="1"/>
</dbReference>
<evidence type="ECO:0000256" key="1">
    <source>
        <dbReference type="ARBA" id="ARBA00022741"/>
    </source>
</evidence>
<dbReference type="InterPro" id="IPR000629">
    <property type="entry name" value="RNA-helicase_DEAD-box_CS"/>
</dbReference>
<dbReference type="SMART" id="SM00487">
    <property type="entry name" value="DEXDc"/>
    <property type="match status" value="1"/>
</dbReference>
<organism evidence="11 12">
    <name type="scientific">Plutella xylostella</name>
    <name type="common">Diamondback moth</name>
    <name type="synonym">Plutella maculipennis</name>
    <dbReference type="NCBI Taxonomy" id="51655"/>
    <lineage>
        <taxon>Eukaryota</taxon>
        <taxon>Metazoa</taxon>
        <taxon>Ecdysozoa</taxon>
        <taxon>Arthropoda</taxon>
        <taxon>Hexapoda</taxon>
        <taxon>Insecta</taxon>
        <taxon>Pterygota</taxon>
        <taxon>Neoptera</taxon>
        <taxon>Endopterygota</taxon>
        <taxon>Lepidoptera</taxon>
        <taxon>Glossata</taxon>
        <taxon>Ditrysia</taxon>
        <taxon>Yponomeutoidea</taxon>
        <taxon>Plutellidae</taxon>
        <taxon>Plutella</taxon>
    </lineage>
</organism>
<comment type="function">
    <text evidence="7">RNA helicase.</text>
</comment>
<dbReference type="InterPro" id="IPR027417">
    <property type="entry name" value="P-loop_NTPase"/>
</dbReference>
<dbReference type="AlphaFoldDB" id="A0A8S4FW09"/>
<dbReference type="EC" id="3.6.4.13" evidence="7"/>
<dbReference type="PROSITE" id="PS51194">
    <property type="entry name" value="HELICASE_CTER"/>
    <property type="match status" value="1"/>
</dbReference>
<accession>A0A8S4FW09</accession>
<protein>
    <recommendedName>
        <fullName evidence="7">ATP-dependent RNA helicase</fullName>
        <ecNumber evidence="7">3.6.4.13</ecNumber>
    </recommendedName>
</protein>
<keyword evidence="12" id="KW-1185">Reference proteome</keyword>
<evidence type="ECO:0000256" key="8">
    <source>
        <dbReference type="SAM" id="MobiDB-lite"/>
    </source>
</evidence>
<feature type="domain" description="Helicase C-terminal" evidence="10">
    <location>
        <begin position="411"/>
        <end position="579"/>
    </location>
</feature>
<dbReference type="Proteomes" id="UP000653454">
    <property type="component" value="Unassembled WGS sequence"/>
</dbReference>
<dbReference type="CDD" id="cd17956">
    <property type="entry name" value="DEADc_DDX51"/>
    <property type="match status" value="1"/>
</dbReference>
<sequence length="611" mass="69937">MDLFVINRYRDSDDEDNPEDRESANLIKLKQKIEERKRNAVKKTTDEIVLRPPVKSEDKQETPERTIADTVEDTETLKEKPEQTKKDKPSAEFKVLGVKEFQHKVTVKRILPHWLSNPIEVSTNLQNLNCKVEDQDWLHSTLKSVLLSEGVTDLFPVQQLVVPSILRSHKLPAPFWPNDVCVSAPTGSGKTLSFVLPVVQILMDQVGHGIRALVVLPVQELATQVSKVFKKYTARTSLKVALLSGSTPLRQEQKQLVRYTETQGWICETDIIVCTAGRLVEHLQNTQGFSLKHLKFLVIDEADRIMDHIQNDWLYHLDRSIKLDNELMTGKDNSLSWRSLTEQRQPPHKLLFSATLSQDPEKVEQWSLFQPRLFSAAPKSKYEDDTQSKKKYTTPDELQEQFVVCEAEVKPLILYHLFVEKQWNKVLCFTNSSQTAHRLAVLLTTWSEGRVRVAELSAALDRTKREAVLKKFHQAEIDVLIGTDALARGIDIPECDYVVSYDPPHNIKTYIHRVGRTGRAGRRGAAVTILLGNQVNMFKETLQWEKKDDLPKVEIPDDIYERLSSSYERAINSTKHAIQQEVTSQVKKSVALKRGTKKSRPMKRKLSDSKE</sequence>
<comment type="similarity">
    <text evidence="6">Belongs to the DEAD box helicase family.</text>
</comment>
<feature type="region of interest" description="Disordered" evidence="8">
    <location>
        <begin position="578"/>
        <end position="611"/>
    </location>
</feature>
<proteinExistence type="inferred from homology"/>
<comment type="caution">
    <text evidence="11">The sequence shown here is derived from an EMBL/GenBank/DDBJ whole genome shotgun (WGS) entry which is preliminary data.</text>
</comment>
<dbReference type="Gene3D" id="3.40.50.300">
    <property type="entry name" value="P-loop containing nucleotide triphosphate hydrolases"/>
    <property type="match status" value="2"/>
</dbReference>
<reference evidence="11" key="1">
    <citation type="submission" date="2020-11" db="EMBL/GenBank/DDBJ databases">
        <authorList>
            <person name="Whiteford S."/>
        </authorList>
    </citation>
    <scope>NUCLEOTIDE SEQUENCE</scope>
</reference>
<dbReference type="InterPro" id="IPR014001">
    <property type="entry name" value="Helicase_ATP-bd"/>
</dbReference>
<dbReference type="GO" id="GO:0003723">
    <property type="term" value="F:RNA binding"/>
    <property type="evidence" value="ECO:0007669"/>
    <property type="project" value="UniProtKB-UniRule"/>
</dbReference>
<feature type="region of interest" description="Disordered" evidence="8">
    <location>
        <begin position="1"/>
        <end position="23"/>
    </location>
</feature>
<evidence type="ECO:0000256" key="6">
    <source>
        <dbReference type="RuleBase" id="RU000492"/>
    </source>
</evidence>
<keyword evidence="1 6" id="KW-0547">Nucleotide-binding</keyword>
<dbReference type="SMART" id="SM00490">
    <property type="entry name" value="HELICc"/>
    <property type="match status" value="1"/>
</dbReference>
<dbReference type="GO" id="GO:0003724">
    <property type="term" value="F:RNA helicase activity"/>
    <property type="evidence" value="ECO:0007669"/>
    <property type="project" value="UniProtKB-EC"/>
</dbReference>
<dbReference type="Pfam" id="PF00271">
    <property type="entry name" value="Helicase_C"/>
    <property type="match status" value="1"/>
</dbReference>
<dbReference type="GO" id="GO:0016787">
    <property type="term" value="F:hydrolase activity"/>
    <property type="evidence" value="ECO:0007669"/>
    <property type="project" value="UniProtKB-KW"/>
</dbReference>
<keyword evidence="3 6" id="KW-0347">Helicase</keyword>
<evidence type="ECO:0000256" key="3">
    <source>
        <dbReference type="ARBA" id="ARBA00022806"/>
    </source>
</evidence>
<evidence type="ECO:0000256" key="5">
    <source>
        <dbReference type="ARBA" id="ARBA00022884"/>
    </source>
</evidence>
<evidence type="ECO:0000313" key="12">
    <source>
        <dbReference type="Proteomes" id="UP000653454"/>
    </source>
</evidence>
<comment type="catalytic activity">
    <reaction evidence="7">
        <text>ATP + H2O = ADP + phosphate + H(+)</text>
        <dbReference type="Rhea" id="RHEA:13065"/>
        <dbReference type="ChEBI" id="CHEBI:15377"/>
        <dbReference type="ChEBI" id="CHEBI:15378"/>
        <dbReference type="ChEBI" id="CHEBI:30616"/>
        <dbReference type="ChEBI" id="CHEBI:43474"/>
        <dbReference type="ChEBI" id="CHEBI:456216"/>
        <dbReference type="EC" id="3.6.4.13"/>
    </reaction>
</comment>
<evidence type="ECO:0000259" key="10">
    <source>
        <dbReference type="PROSITE" id="PS51194"/>
    </source>
</evidence>
<feature type="domain" description="Helicase ATP-binding" evidence="9">
    <location>
        <begin position="171"/>
        <end position="374"/>
    </location>
</feature>
<dbReference type="PROSITE" id="PS51192">
    <property type="entry name" value="HELICASE_ATP_BIND_1"/>
    <property type="match status" value="1"/>
</dbReference>
<keyword evidence="2 6" id="KW-0378">Hydrolase</keyword>
<evidence type="ECO:0000256" key="7">
    <source>
        <dbReference type="RuleBase" id="RU365068"/>
    </source>
</evidence>
<dbReference type="EMBL" id="CAJHNJ030000048">
    <property type="protein sequence ID" value="CAG9132370.1"/>
    <property type="molecule type" value="Genomic_DNA"/>
</dbReference>
<dbReference type="CDD" id="cd18787">
    <property type="entry name" value="SF2_C_DEAD"/>
    <property type="match status" value="1"/>
</dbReference>
<feature type="compositionally biased region" description="Polar residues" evidence="8">
    <location>
        <begin position="578"/>
        <end position="587"/>
    </location>
</feature>
<dbReference type="InterPro" id="IPR001650">
    <property type="entry name" value="Helicase_C-like"/>
</dbReference>
<keyword evidence="4 6" id="KW-0067">ATP-binding</keyword>
<dbReference type="PROSITE" id="PS00039">
    <property type="entry name" value="DEAD_ATP_HELICASE"/>
    <property type="match status" value="1"/>
</dbReference>
<evidence type="ECO:0000256" key="2">
    <source>
        <dbReference type="ARBA" id="ARBA00022801"/>
    </source>
</evidence>
<gene>
    <name evidence="11" type="ORF">PLXY2_LOCUS10623</name>
</gene>
<comment type="domain">
    <text evidence="7">The Q motif is unique to and characteristic of the DEAD box family of RNA helicases and controls ATP binding and hydrolysis.</text>
</comment>
<evidence type="ECO:0000313" key="11">
    <source>
        <dbReference type="EMBL" id="CAG9132370.1"/>
    </source>
</evidence>
<feature type="compositionally biased region" description="Basic residues" evidence="8">
    <location>
        <begin position="590"/>
        <end position="604"/>
    </location>
</feature>
<dbReference type="GO" id="GO:0005524">
    <property type="term" value="F:ATP binding"/>
    <property type="evidence" value="ECO:0007669"/>
    <property type="project" value="UniProtKB-UniRule"/>
</dbReference>
<name>A0A8S4FW09_PLUXY</name>
<evidence type="ECO:0000256" key="4">
    <source>
        <dbReference type="ARBA" id="ARBA00022840"/>
    </source>
</evidence>
<dbReference type="InterPro" id="IPR011545">
    <property type="entry name" value="DEAD/DEAH_box_helicase_dom"/>
</dbReference>